<dbReference type="InterPro" id="IPR008271">
    <property type="entry name" value="Ser/Thr_kinase_AS"/>
</dbReference>
<feature type="region of interest" description="Disordered" evidence="12">
    <location>
        <begin position="338"/>
        <end position="384"/>
    </location>
</feature>
<evidence type="ECO:0000256" key="6">
    <source>
        <dbReference type="ARBA" id="ARBA00022741"/>
    </source>
</evidence>
<organism evidence="15 16">
    <name type="scientific">Papaver atlanticum</name>
    <dbReference type="NCBI Taxonomy" id="357466"/>
    <lineage>
        <taxon>Eukaryota</taxon>
        <taxon>Viridiplantae</taxon>
        <taxon>Streptophyta</taxon>
        <taxon>Embryophyta</taxon>
        <taxon>Tracheophyta</taxon>
        <taxon>Spermatophyta</taxon>
        <taxon>Magnoliopsida</taxon>
        <taxon>Ranunculales</taxon>
        <taxon>Papaveraceae</taxon>
        <taxon>Papaveroideae</taxon>
        <taxon>Papaver</taxon>
    </lineage>
</organism>
<evidence type="ECO:0000256" key="12">
    <source>
        <dbReference type="SAM" id="MobiDB-lite"/>
    </source>
</evidence>
<evidence type="ECO:0000256" key="9">
    <source>
        <dbReference type="ARBA" id="ARBA00023180"/>
    </source>
</evidence>
<dbReference type="PROSITE" id="PS50011">
    <property type="entry name" value="PROTEIN_KINASE_DOM"/>
    <property type="match status" value="1"/>
</dbReference>
<dbReference type="Gene3D" id="3.30.200.20">
    <property type="entry name" value="Phosphorylase Kinase, domain 1"/>
    <property type="match status" value="1"/>
</dbReference>
<dbReference type="PANTHER" id="PTHR48006:SF60">
    <property type="entry name" value="PROTEIN KINASE DOMAIN-CONTAINING PROTEIN"/>
    <property type="match status" value="1"/>
</dbReference>
<dbReference type="Gene3D" id="2.60.120.430">
    <property type="entry name" value="Galactose-binding lectin"/>
    <property type="match status" value="1"/>
</dbReference>
<feature type="transmembrane region" description="Helical" evidence="13">
    <location>
        <begin position="95"/>
        <end position="119"/>
    </location>
</feature>
<evidence type="ECO:0000313" key="15">
    <source>
        <dbReference type="EMBL" id="KAI3836452.1"/>
    </source>
</evidence>
<keyword evidence="16" id="KW-1185">Reference proteome</keyword>
<dbReference type="InterPro" id="IPR051824">
    <property type="entry name" value="LRR_Rcpt-Like_S/T_Kinase"/>
</dbReference>
<comment type="caution">
    <text evidence="15">The sequence shown here is derived from an EMBL/GenBank/DDBJ whole genome shotgun (WGS) entry which is preliminary data.</text>
</comment>
<dbReference type="InterPro" id="IPR011009">
    <property type="entry name" value="Kinase-like_dom_sf"/>
</dbReference>
<dbReference type="EMBL" id="JAJJMB010017645">
    <property type="protein sequence ID" value="KAI3836452.1"/>
    <property type="molecule type" value="Genomic_DNA"/>
</dbReference>
<keyword evidence="13" id="KW-0812">Transmembrane</keyword>
<feature type="compositionally biased region" description="Polar residues" evidence="12">
    <location>
        <begin position="338"/>
        <end position="355"/>
    </location>
</feature>
<evidence type="ECO:0000256" key="1">
    <source>
        <dbReference type="ARBA" id="ARBA00012513"/>
    </source>
</evidence>
<keyword evidence="9" id="KW-0325">Glycoprotein</keyword>
<sequence>MFPIEKRAGGIGTRIFDVSIQGRIFLKDFNIEEEAKGVGKSIVKEYDVDVTNSTLEIHLYWAGKGTTFISSDIVYGPLISAIAVTPNFDPNTGHISVGVTSGIVAALCALLLLVLAVLWKKNCLWKKDLEDKELRELLQAGYYTLRQIKAATNSFAVSNKIGEGGFGPVYKGILPDGSVIAVKQLSAKSKQGNREFVNEIGMISALKHPNLVNLFGCCVEGNQLLLIYEYMENNSLARAVFGSEEQRLNLNWATRLRICLDIAKGLAYLHEESRLKIVHRDIKATNILLDKDLTAKISEFGLAKLDEEENTHISTRIAGTISRAGDMRFRAFEGISYDSQTHTSTSSPETTQIESKSLMEDQRQVNRTMSQCSDQEDQEEKETT</sequence>
<evidence type="ECO:0000256" key="4">
    <source>
        <dbReference type="ARBA" id="ARBA00022679"/>
    </source>
</evidence>
<dbReference type="SUPFAM" id="SSF56112">
    <property type="entry name" value="Protein kinase-like (PK-like)"/>
    <property type="match status" value="1"/>
</dbReference>
<feature type="compositionally biased region" description="Acidic residues" evidence="12">
    <location>
        <begin position="374"/>
        <end position="384"/>
    </location>
</feature>
<evidence type="ECO:0000313" key="16">
    <source>
        <dbReference type="Proteomes" id="UP001202328"/>
    </source>
</evidence>
<reference evidence="15" key="1">
    <citation type="submission" date="2022-04" db="EMBL/GenBank/DDBJ databases">
        <title>A functionally conserved STORR gene fusion in Papaver species that diverged 16.8 million years ago.</title>
        <authorList>
            <person name="Catania T."/>
        </authorList>
    </citation>
    <scope>NUCLEOTIDE SEQUENCE</scope>
    <source>
        <strain evidence="15">S-188037</strain>
    </source>
</reference>
<dbReference type="InterPro" id="IPR021720">
    <property type="entry name" value="Malectin_dom"/>
</dbReference>
<keyword evidence="6" id="KW-0547">Nucleotide-binding</keyword>
<keyword evidence="8" id="KW-0067">ATP-binding</keyword>
<dbReference type="Pfam" id="PF11721">
    <property type="entry name" value="Malectin"/>
    <property type="match status" value="1"/>
</dbReference>
<evidence type="ECO:0000256" key="5">
    <source>
        <dbReference type="ARBA" id="ARBA00022729"/>
    </source>
</evidence>
<dbReference type="PROSITE" id="PS00108">
    <property type="entry name" value="PROTEIN_KINASE_ST"/>
    <property type="match status" value="1"/>
</dbReference>
<protein>
    <recommendedName>
        <fullName evidence="1">non-specific serine/threonine protein kinase</fullName>
        <ecNumber evidence="1">2.7.11.1</ecNumber>
    </recommendedName>
</protein>
<dbReference type="EC" id="2.7.11.1" evidence="1"/>
<dbReference type="AlphaFoldDB" id="A0AAD4RW15"/>
<dbReference type="GO" id="GO:0005524">
    <property type="term" value="F:ATP binding"/>
    <property type="evidence" value="ECO:0007669"/>
    <property type="project" value="UniProtKB-KW"/>
</dbReference>
<keyword evidence="4" id="KW-0808">Transferase</keyword>
<dbReference type="SMART" id="SM00220">
    <property type="entry name" value="S_TKc"/>
    <property type="match status" value="1"/>
</dbReference>
<evidence type="ECO:0000256" key="3">
    <source>
        <dbReference type="ARBA" id="ARBA00022553"/>
    </source>
</evidence>
<evidence type="ECO:0000259" key="14">
    <source>
        <dbReference type="PROSITE" id="PS50011"/>
    </source>
</evidence>
<keyword evidence="3" id="KW-0597">Phosphoprotein</keyword>
<name>A0AAD4RW15_9MAGN</name>
<evidence type="ECO:0000256" key="13">
    <source>
        <dbReference type="SAM" id="Phobius"/>
    </source>
</evidence>
<gene>
    <name evidence="15" type="ORF">MKW98_008213</name>
</gene>
<keyword evidence="13" id="KW-0472">Membrane</keyword>
<dbReference type="InterPro" id="IPR001245">
    <property type="entry name" value="Ser-Thr/Tyr_kinase_cat_dom"/>
</dbReference>
<evidence type="ECO:0000256" key="11">
    <source>
        <dbReference type="ARBA" id="ARBA00048679"/>
    </source>
</evidence>
<evidence type="ECO:0000256" key="10">
    <source>
        <dbReference type="ARBA" id="ARBA00047899"/>
    </source>
</evidence>
<proteinExistence type="predicted"/>
<feature type="domain" description="Protein kinase" evidence="14">
    <location>
        <begin position="155"/>
        <end position="384"/>
    </location>
</feature>
<dbReference type="GO" id="GO:0004674">
    <property type="term" value="F:protein serine/threonine kinase activity"/>
    <property type="evidence" value="ECO:0007669"/>
    <property type="project" value="UniProtKB-KW"/>
</dbReference>
<evidence type="ECO:0000256" key="8">
    <source>
        <dbReference type="ARBA" id="ARBA00022840"/>
    </source>
</evidence>
<dbReference type="PANTHER" id="PTHR48006">
    <property type="entry name" value="LEUCINE-RICH REPEAT-CONTAINING PROTEIN DDB_G0281931-RELATED"/>
    <property type="match status" value="1"/>
</dbReference>
<accession>A0AAD4RW15</accession>
<keyword evidence="7" id="KW-0418">Kinase</keyword>
<keyword evidence="2" id="KW-0723">Serine/threonine-protein kinase</keyword>
<dbReference type="Proteomes" id="UP001202328">
    <property type="component" value="Unassembled WGS sequence"/>
</dbReference>
<dbReference type="Gene3D" id="1.10.510.10">
    <property type="entry name" value="Transferase(Phosphotransferase) domain 1"/>
    <property type="match status" value="1"/>
</dbReference>
<dbReference type="InterPro" id="IPR000719">
    <property type="entry name" value="Prot_kinase_dom"/>
</dbReference>
<comment type="catalytic activity">
    <reaction evidence="10">
        <text>L-threonyl-[protein] + ATP = O-phospho-L-threonyl-[protein] + ADP + H(+)</text>
        <dbReference type="Rhea" id="RHEA:46608"/>
        <dbReference type="Rhea" id="RHEA-COMP:11060"/>
        <dbReference type="Rhea" id="RHEA-COMP:11605"/>
        <dbReference type="ChEBI" id="CHEBI:15378"/>
        <dbReference type="ChEBI" id="CHEBI:30013"/>
        <dbReference type="ChEBI" id="CHEBI:30616"/>
        <dbReference type="ChEBI" id="CHEBI:61977"/>
        <dbReference type="ChEBI" id="CHEBI:456216"/>
        <dbReference type="EC" id="2.7.11.1"/>
    </reaction>
</comment>
<dbReference type="FunFam" id="1.10.510.10:FF:001023">
    <property type="entry name" value="Os07g0541700 protein"/>
    <property type="match status" value="1"/>
</dbReference>
<dbReference type="Pfam" id="PF07714">
    <property type="entry name" value="PK_Tyr_Ser-Thr"/>
    <property type="match status" value="1"/>
</dbReference>
<keyword evidence="5" id="KW-0732">Signal</keyword>
<comment type="catalytic activity">
    <reaction evidence="11">
        <text>L-seryl-[protein] + ATP = O-phospho-L-seryl-[protein] + ADP + H(+)</text>
        <dbReference type="Rhea" id="RHEA:17989"/>
        <dbReference type="Rhea" id="RHEA-COMP:9863"/>
        <dbReference type="Rhea" id="RHEA-COMP:11604"/>
        <dbReference type="ChEBI" id="CHEBI:15378"/>
        <dbReference type="ChEBI" id="CHEBI:29999"/>
        <dbReference type="ChEBI" id="CHEBI:30616"/>
        <dbReference type="ChEBI" id="CHEBI:83421"/>
        <dbReference type="ChEBI" id="CHEBI:456216"/>
        <dbReference type="EC" id="2.7.11.1"/>
    </reaction>
</comment>
<evidence type="ECO:0000256" key="2">
    <source>
        <dbReference type="ARBA" id="ARBA00022527"/>
    </source>
</evidence>
<evidence type="ECO:0000256" key="7">
    <source>
        <dbReference type="ARBA" id="ARBA00022777"/>
    </source>
</evidence>
<dbReference type="FunFam" id="3.30.200.20:FF:000217">
    <property type="entry name" value="probable LRR receptor-like serine/threonine-protein kinase At1g53430"/>
    <property type="match status" value="1"/>
</dbReference>
<keyword evidence="13" id="KW-1133">Transmembrane helix</keyword>